<feature type="transmembrane region" description="Helical" evidence="1">
    <location>
        <begin position="189"/>
        <end position="209"/>
    </location>
</feature>
<dbReference type="Gene3D" id="3.30.565.10">
    <property type="entry name" value="Histidine kinase-like ATPase, C-terminal domain"/>
    <property type="match status" value="1"/>
</dbReference>
<comment type="caution">
    <text evidence="4">The sequence shown here is derived from an EMBL/GenBank/DDBJ whole genome shotgun (WGS) entry which is preliminary data.</text>
</comment>
<protein>
    <submittedName>
        <fullName evidence="4">GHKL domain-containing protein</fullName>
    </submittedName>
</protein>
<dbReference type="Pfam" id="PF14689">
    <property type="entry name" value="SPOB_a"/>
    <property type="match status" value="1"/>
</dbReference>
<feature type="domain" description="SpoOB alpha-helical" evidence="3">
    <location>
        <begin position="222"/>
        <end position="279"/>
    </location>
</feature>
<dbReference type="PROSITE" id="PS51257">
    <property type="entry name" value="PROKAR_LIPOPROTEIN"/>
    <property type="match status" value="1"/>
</dbReference>
<dbReference type="InterPro" id="IPR036890">
    <property type="entry name" value="HATPase_C_sf"/>
</dbReference>
<dbReference type="Proteomes" id="UP000823912">
    <property type="component" value="Unassembled WGS sequence"/>
</dbReference>
<proteinExistence type="predicted"/>
<feature type="transmembrane region" description="Helical" evidence="1">
    <location>
        <begin position="31"/>
        <end position="48"/>
    </location>
</feature>
<feature type="transmembrane region" description="Helical" evidence="1">
    <location>
        <begin position="54"/>
        <end position="71"/>
    </location>
</feature>
<keyword evidence="1" id="KW-1133">Transmembrane helix</keyword>
<organism evidence="4 5">
    <name type="scientific">Candidatus Pullilachnospira gallistercoris</name>
    <dbReference type="NCBI Taxonomy" id="2840911"/>
    <lineage>
        <taxon>Bacteria</taxon>
        <taxon>Bacillati</taxon>
        <taxon>Bacillota</taxon>
        <taxon>Clostridia</taxon>
        <taxon>Lachnospirales</taxon>
        <taxon>Lachnospiraceae</taxon>
        <taxon>Lachnospiraceae incertae sedis</taxon>
        <taxon>Candidatus Pullilachnospira</taxon>
    </lineage>
</organism>
<evidence type="ECO:0000259" key="3">
    <source>
        <dbReference type="Pfam" id="PF14689"/>
    </source>
</evidence>
<feature type="transmembrane region" description="Helical" evidence="1">
    <location>
        <begin position="163"/>
        <end position="183"/>
    </location>
</feature>
<dbReference type="Gene3D" id="1.10.287.130">
    <property type="match status" value="1"/>
</dbReference>
<evidence type="ECO:0000259" key="2">
    <source>
        <dbReference type="Pfam" id="PF14501"/>
    </source>
</evidence>
<sequence>MRIVLCVLWGVGAAGCCALALRWLGVKNRRLAALSLWIGVCCGLIPFFFSEINIGRIISLAVLGVLTALAAMDRDRPIASLIASAIAVACGGMIQTVVGAVWALDIFSMLFRGTLVVLYLAGACFLLREMEKDFPGEKWKEYLQETDDTEVSEEHGAADNGRWMELAVFFTAYGISCGLPVFWPQPSLPLLLLEVFAFFAGLELIGLLFSNQRERKQALTEKQYRDDMQTYMSVIRSQRHDYNFHVQTLHGLLLRKDYDACEKYLEELLADSVRMNRILPLADAAVSALLLSFQSRAAAQGIGLQIDIENDLSQIATNVYETNKIIGNLLQNAIDETERLKDKSYGIRFSVIKRGEFCVFHVSNRTEKENPMERYRVGHSDKEGHEGIGIASIRTLAERYGGVVYSRMEDDVIHFIAKIPLRLVKEEE</sequence>
<gene>
    <name evidence="4" type="ORF">IAA55_00710</name>
</gene>
<feature type="transmembrane region" description="Helical" evidence="1">
    <location>
        <begin position="78"/>
        <end position="103"/>
    </location>
</feature>
<dbReference type="AlphaFoldDB" id="A0A9D1E874"/>
<dbReference type="EMBL" id="DVHM01000009">
    <property type="protein sequence ID" value="HIR69786.1"/>
    <property type="molecule type" value="Genomic_DNA"/>
</dbReference>
<feature type="transmembrane region" description="Helical" evidence="1">
    <location>
        <begin position="6"/>
        <end position="24"/>
    </location>
</feature>
<dbReference type="SUPFAM" id="SSF55874">
    <property type="entry name" value="ATPase domain of HSP90 chaperone/DNA topoisomerase II/histidine kinase"/>
    <property type="match status" value="1"/>
</dbReference>
<keyword evidence="1" id="KW-0472">Membrane</keyword>
<dbReference type="PANTHER" id="PTHR40448">
    <property type="entry name" value="TWO-COMPONENT SENSOR HISTIDINE KINASE"/>
    <property type="match status" value="1"/>
</dbReference>
<keyword evidence="1" id="KW-0812">Transmembrane</keyword>
<dbReference type="GO" id="GO:0042802">
    <property type="term" value="F:identical protein binding"/>
    <property type="evidence" value="ECO:0007669"/>
    <property type="project" value="TreeGrafter"/>
</dbReference>
<feature type="domain" description="Sensor histidine kinase NatK-like C-terminal" evidence="2">
    <location>
        <begin position="321"/>
        <end position="413"/>
    </location>
</feature>
<dbReference type="InterPro" id="IPR039506">
    <property type="entry name" value="SPOB_a"/>
</dbReference>
<evidence type="ECO:0000256" key="1">
    <source>
        <dbReference type="SAM" id="Phobius"/>
    </source>
</evidence>
<dbReference type="PANTHER" id="PTHR40448:SF1">
    <property type="entry name" value="TWO-COMPONENT SENSOR HISTIDINE KINASE"/>
    <property type="match status" value="1"/>
</dbReference>
<name>A0A9D1E874_9FIRM</name>
<accession>A0A9D1E874</accession>
<feature type="transmembrane region" description="Helical" evidence="1">
    <location>
        <begin position="109"/>
        <end position="127"/>
    </location>
</feature>
<reference evidence="4" key="1">
    <citation type="submission" date="2020-10" db="EMBL/GenBank/DDBJ databases">
        <authorList>
            <person name="Gilroy R."/>
        </authorList>
    </citation>
    <scope>NUCLEOTIDE SEQUENCE</scope>
    <source>
        <strain evidence="4">ChiSjej5B23-6657</strain>
    </source>
</reference>
<dbReference type="InterPro" id="IPR032834">
    <property type="entry name" value="NatK-like_C"/>
</dbReference>
<evidence type="ECO:0000313" key="4">
    <source>
        <dbReference type="EMBL" id="HIR69786.1"/>
    </source>
</evidence>
<evidence type="ECO:0000313" key="5">
    <source>
        <dbReference type="Proteomes" id="UP000823912"/>
    </source>
</evidence>
<dbReference type="Pfam" id="PF14501">
    <property type="entry name" value="HATPase_c_5"/>
    <property type="match status" value="1"/>
</dbReference>
<reference evidence="4" key="2">
    <citation type="journal article" date="2021" name="PeerJ">
        <title>Extensive microbial diversity within the chicken gut microbiome revealed by metagenomics and culture.</title>
        <authorList>
            <person name="Gilroy R."/>
            <person name="Ravi A."/>
            <person name="Getino M."/>
            <person name="Pursley I."/>
            <person name="Horton D.L."/>
            <person name="Alikhan N.F."/>
            <person name="Baker D."/>
            <person name="Gharbi K."/>
            <person name="Hall N."/>
            <person name="Watson M."/>
            <person name="Adriaenssens E.M."/>
            <person name="Foster-Nyarko E."/>
            <person name="Jarju S."/>
            <person name="Secka A."/>
            <person name="Antonio M."/>
            <person name="Oren A."/>
            <person name="Chaudhuri R.R."/>
            <person name="La Ragione R."/>
            <person name="Hildebrand F."/>
            <person name="Pallen M.J."/>
        </authorList>
    </citation>
    <scope>NUCLEOTIDE SEQUENCE</scope>
    <source>
        <strain evidence="4">ChiSjej5B23-6657</strain>
    </source>
</reference>